<gene>
    <name evidence="1" type="ORF">FHS87_003192</name>
</gene>
<accession>A0A840YFL8</accession>
<evidence type="ECO:0000313" key="1">
    <source>
        <dbReference type="EMBL" id="MBB5695137.1"/>
    </source>
</evidence>
<protein>
    <recommendedName>
        <fullName evidence="3">PD-(D/E)XK nuclease superfamily protein</fullName>
    </recommendedName>
</protein>
<dbReference type="RefSeq" id="WP_184520356.1">
    <property type="nucleotide sequence ID" value="NZ_JACIJD010000015.1"/>
</dbReference>
<keyword evidence="2" id="KW-1185">Reference proteome</keyword>
<dbReference type="EMBL" id="JACIJD010000015">
    <property type="protein sequence ID" value="MBB5695137.1"/>
    <property type="molecule type" value="Genomic_DNA"/>
</dbReference>
<evidence type="ECO:0000313" key="2">
    <source>
        <dbReference type="Proteomes" id="UP000580654"/>
    </source>
</evidence>
<sequence>MQLLVSNLEAKRPVTWLRERDIDLLVCSELYARGSLSDWLGMQLGATPGSFAKALVSHAEVDGETDLVVIFDAGGHCTLGLIENKIDAAFQPNQVTRYAARRERWRKMANVERVQSVIIAPQAYLSHAGCELFDLRIAYEELCSVLRSCSDGRSAFLADVLEAGIEAYRRGYVMVPDELSSAIWNASWQQSCNITPKLNFPPPGEKPGKSTWFYFREPYGFDKNDRGRICIVLKADRGQADLQFSATSAAELARRARELTHNDMRIVSASKSSSIRITVPQISFTTPPSGQEDSIRAGLYACERLRAFYIEHRNILGAWR</sequence>
<proteinExistence type="predicted"/>
<organism evidence="1 2">
    <name type="scientific">Muricoccus pecuniae</name>
    <dbReference type="NCBI Taxonomy" id="693023"/>
    <lineage>
        <taxon>Bacteria</taxon>
        <taxon>Pseudomonadati</taxon>
        <taxon>Pseudomonadota</taxon>
        <taxon>Alphaproteobacteria</taxon>
        <taxon>Acetobacterales</taxon>
        <taxon>Roseomonadaceae</taxon>
        <taxon>Muricoccus</taxon>
    </lineage>
</organism>
<comment type="caution">
    <text evidence="1">The sequence shown here is derived from an EMBL/GenBank/DDBJ whole genome shotgun (WGS) entry which is preliminary data.</text>
</comment>
<dbReference type="AlphaFoldDB" id="A0A840YFL8"/>
<evidence type="ECO:0008006" key="3">
    <source>
        <dbReference type="Google" id="ProtNLM"/>
    </source>
</evidence>
<reference evidence="1 2" key="1">
    <citation type="submission" date="2020-08" db="EMBL/GenBank/DDBJ databases">
        <title>Genomic Encyclopedia of Type Strains, Phase IV (KMG-IV): sequencing the most valuable type-strain genomes for metagenomic binning, comparative biology and taxonomic classification.</title>
        <authorList>
            <person name="Goeker M."/>
        </authorList>
    </citation>
    <scope>NUCLEOTIDE SEQUENCE [LARGE SCALE GENOMIC DNA]</scope>
    <source>
        <strain evidence="1 2">DSM 25622</strain>
    </source>
</reference>
<name>A0A840YFL8_9PROT</name>
<dbReference type="Proteomes" id="UP000580654">
    <property type="component" value="Unassembled WGS sequence"/>
</dbReference>